<dbReference type="InterPro" id="IPR000524">
    <property type="entry name" value="Tscrpt_reg_HTH_GntR"/>
</dbReference>
<evidence type="ECO:0000313" key="6">
    <source>
        <dbReference type="EMBL" id="SCX24584.1"/>
    </source>
</evidence>
<dbReference type="Proteomes" id="UP000515498">
    <property type="component" value="Chromosome"/>
</dbReference>
<keyword evidence="1" id="KW-0805">Transcription regulation</keyword>
<organism evidence="6 7">
    <name type="scientific">Mycolicibacterium fluoranthenivorans</name>
    <dbReference type="NCBI Taxonomy" id="258505"/>
    <lineage>
        <taxon>Bacteria</taxon>
        <taxon>Bacillati</taxon>
        <taxon>Actinomycetota</taxon>
        <taxon>Actinomycetes</taxon>
        <taxon>Mycobacteriales</taxon>
        <taxon>Mycobacteriaceae</taxon>
        <taxon>Mycolicibacterium</taxon>
    </lineage>
</organism>
<dbReference type="Proteomes" id="UP000199707">
    <property type="component" value="Unassembled WGS sequence"/>
</dbReference>
<reference evidence="6" key="1">
    <citation type="submission" date="2016-10" db="EMBL/GenBank/DDBJ databases">
        <authorList>
            <person name="de Groot N.N."/>
        </authorList>
    </citation>
    <scope>NUCLEOTIDE SEQUENCE [LARGE SCALE GENOMIC DNA]</scope>
    <source>
        <strain evidence="6">UNC267MFSha1.1M11</strain>
    </source>
</reference>
<reference evidence="7" key="2">
    <citation type="submission" date="2016-10" db="EMBL/GenBank/DDBJ databases">
        <authorList>
            <person name="Varghese N."/>
            <person name="Submissions S."/>
        </authorList>
    </citation>
    <scope>NUCLEOTIDE SEQUENCE [LARGE SCALE GENOMIC DNA]</scope>
    <source>
        <strain evidence="7">UNC267MFSha1.1M11</strain>
    </source>
</reference>
<keyword evidence="2 6" id="KW-0238">DNA-binding</keyword>
<dbReference type="STRING" id="1502745.SAMN02799620_03723"/>
<protein>
    <submittedName>
        <fullName evidence="6">DNA-binding transcriptional regulator, GntR family</fullName>
    </submittedName>
    <submittedName>
        <fullName evidence="5">GntR family transcriptional regulator</fullName>
    </submittedName>
</protein>
<evidence type="ECO:0000256" key="3">
    <source>
        <dbReference type="ARBA" id="ARBA00023163"/>
    </source>
</evidence>
<dbReference type="CDD" id="cd07377">
    <property type="entry name" value="WHTH_GntR"/>
    <property type="match status" value="1"/>
</dbReference>
<dbReference type="Gene3D" id="1.10.10.10">
    <property type="entry name" value="Winged helix-like DNA-binding domain superfamily/Winged helix DNA-binding domain"/>
    <property type="match status" value="1"/>
</dbReference>
<feature type="domain" description="HTH gntR-type" evidence="4">
    <location>
        <begin position="7"/>
        <end position="74"/>
    </location>
</feature>
<evidence type="ECO:0000256" key="2">
    <source>
        <dbReference type="ARBA" id="ARBA00023125"/>
    </source>
</evidence>
<dbReference type="PANTHER" id="PTHR43537">
    <property type="entry name" value="TRANSCRIPTIONAL REGULATOR, GNTR FAMILY"/>
    <property type="match status" value="1"/>
</dbReference>
<dbReference type="KEGG" id="mflu:HZU40_03565"/>
<dbReference type="GO" id="GO:0003677">
    <property type="term" value="F:DNA binding"/>
    <property type="evidence" value="ECO:0007669"/>
    <property type="project" value="UniProtKB-KW"/>
</dbReference>
<dbReference type="EMBL" id="FMUB01000007">
    <property type="protein sequence ID" value="SCX24584.1"/>
    <property type="molecule type" value="Genomic_DNA"/>
</dbReference>
<proteinExistence type="predicted"/>
<dbReference type="SMART" id="SM00345">
    <property type="entry name" value="HTH_GNTR"/>
    <property type="match status" value="1"/>
</dbReference>
<dbReference type="Pfam" id="PF00392">
    <property type="entry name" value="GntR"/>
    <property type="match status" value="1"/>
</dbReference>
<sequence>MPKRYGVNERDQVVAHVAQLILTGKLRSGDRLDRNELAAALGTSRVPVQEAVAQLEHDGVVATRYHRGAFIARFDAHVLLEHYHLYGVLNGLVSAGAAAEANTETIGRLKDLVGALRSENFHDIAWEYRQLLVEHHAGPRLQAAIGAAQTFIPRAFWADHHHVGPVLLAHYVAETNAIAVGDPDAARAACERGAAHMGRVMLAELVRRGVLAPLIPSGGVHRDSE</sequence>
<dbReference type="EMBL" id="CP059894">
    <property type="protein sequence ID" value="QNJ93442.1"/>
    <property type="molecule type" value="Genomic_DNA"/>
</dbReference>
<reference evidence="5 8" key="3">
    <citation type="submission" date="2020-07" db="EMBL/GenBank/DDBJ databases">
        <title>Draft genome sequence of four isobutane-metabolizing strains capable of cometabolically degrading diverse ether contaminants.</title>
        <authorList>
            <person name="Chen W."/>
            <person name="Faulkner N."/>
            <person name="Smith C."/>
            <person name="Hyman M."/>
        </authorList>
    </citation>
    <scope>NUCLEOTIDE SEQUENCE [LARGE SCALE GENOMIC DNA]</scope>
    <source>
        <strain evidence="5 8">2A</strain>
    </source>
</reference>
<dbReference type="InterPro" id="IPR036388">
    <property type="entry name" value="WH-like_DNA-bd_sf"/>
</dbReference>
<gene>
    <name evidence="5" type="ORF">HZU40_03565</name>
    <name evidence="6" type="ORF">SAMN02799620_03723</name>
</gene>
<keyword evidence="3" id="KW-0804">Transcription</keyword>
<dbReference type="InterPro" id="IPR036390">
    <property type="entry name" value="WH_DNA-bd_sf"/>
</dbReference>
<dbReference type="PROSITE" id="PS50949">
    <property type="entry name" value="HTH_GNTR"/>
    <property type="match status" value="1"/>
</dbReference>
<dbReference type="GO" id="GO:0003700">
    <property type="term" value="F:DNA-binding transcription factor activity"/>
    <property type="evidence" value="ECO:0007669"/>
    <property type="project" value="InterPro"/>
</dbReference>
<evidence type="ECO:0000313" key="8">
    <source>
        <dbReference type="Proteomes" id="UP000515498"/>
    </source>
</evidence>
<evidence type="ECO:0000256" key="1">
    <source>
        <dbReference type="ARBA" id="ARBA00023015"/>
    </source>
</evidence>
<evidence type="ECO:0000313" key="5">
    <source>
        <dbReference type="EMBL" id="QNJ93442.1"/>
    </source>
</evidence>
<dbReference type="SUPFAM" id="SSF46785">
    <property type="entry name" value="Winged helix' DNA-binding domain"/>
    <property type="match status" value="1"/>
</dbReference>
<dbReference type="AlphaFoldDB" id="A0A1G4WKB0"/>
<name>A0A1G4WKB0_9MYCO</name>
<accession>A0A1G4WKB0</accession>
<dbReference type="PANTHER" id="PTHR43537:SF45">
    <property type="entry name" value="GNTR FAMILY REGULATORY PROTEIN"/>
    <property type="match status" value="1"/>
</dbReference>
<dbReference type="RefSeq" id="WP_090359489.1">
    <property type="nucleotide sequence ID" value="NZ_CP059894.1"/>
</dbReference>
<evidence type="ECO:0000259" key="4">
    <source>
        <dbReference type="PROSITE" id="PS50949"/>
    </source>
</evidence>
<evidence type="ECO:0000313" key="7">
    <source>
        <dbReference type="Proteomes" id="UP000199707"/>
    </source>
</evidence>